<proteinExistence type="predicted"/>
<evidence type="ECO:0008006" key="3">
    <source>
        <dbReference type="Google" id="ProtNLM"/>
    </source>
</evidence>
<organism evidence="1 2">
    <name type="scientific">Colwellia marinimaniae</name>
    <dbReference type="NCBI Taxonomy" id="1513592"/>
    <lineage>
        <taxon>Bacteria</taxon>
        <taxon>Pseudomonadati</taxon>
        <taxon>Pseudomonadota</taxon>
        <taxon>Gammaproteobacteria</taxon>
        <taxon>Alteromonadales</taxon>
        <taxon>Colwelliaceae</taxon>
        <taxon>Colwellia</taxon>
    </lineage>
</organism>
<comment type="caution">
    <text evidence="1">The sequence shown here is derived from an EMBL/GenBank/DDBJ whole genome shotgun (WGS) entry which is preliminary data.</text>
</comment>
<dbReference type="InterPro" id="IPR036513">
    <property type="entry name" value="STAS_dom_sf"/>
</dbReference>
<dbReference type="EMBL" id="BDQM01000002">
    <property type="protein sequence ID" value="GAW94813.1"/>
    <property type="molecule type" value="Genomic_DNA"/>
</dbReference>
<protein>
    <recommendedName>
        <fullName evidence="3">STAS domain-containing protein</fullName>
    </recommendedName>
</protein>
<dbReference type="Proteomes" id="UP000197068">
    <property type="component" value="Unassembled WGS sequence"/>
</dbReference>
<evidence type="ECO:0000313" key="2">
    <source>
        <dbReference type="Proteomes" id="UP000197068"/>
    </source>
</evidence>
<accession>A0ABQ0MR11</accession>
<evidence type="ECO:0000313" key="1">
    <source>
        <dbReference type="EMBL" id="GAW94813.1"/>
    </source>
</evidence>
<sequence>MAEITITQASNDSTEIVISGELTIYCAMEVFQQHFKQLKVRGLTLLKLDNITEIDTAGVQLLIMLMKIVNEQNCHYQVISLGEALTDYSNLFQLNRYFIDFEDIKVMTTSKTEEE</sequence>
<keyword evidence="2" id="KW-1185">Reference proteome</keyword>
<name>A0ABQ0MR11_9GAMM</name>
<dbReference type="SUPFAM" id="SSF52091">
    <property type="entry name" value="SpoIIaa-like"/>
    <property type="match status" value="1"/>
</dbReference>
<reference evidence="1 2" key="1">
    <citation type="submission" date="2017-06" db="EMBL/GenBank/DDBJ databases">
        <title>Whole Genome Sequences of Colwellia marinimaniae MTCD1.</title>
        <authorList>
            <person name="Kusumoto H."/>
            <person name="Inoue M."/>
            <person name="Tanikawa K."/>
            <person name="Maeji H."/>
            <person name="Cameron J.H."/>
            <person name="Bartlett D.H."/>
        </authorList>
    </citation>
    <scope>NUCLEOTIDE SEQUENCE [LARGE SCALE GENOMIC DNA]</scope>
    <source>
        <strain evidence="1 2">MTCD1</strain>
    </source>
</reference>
<dbReference type="Gene3D" id="3.30.750.24">
    <property type="entry name" value="STAS domain"/>
    <property type="match status" value="1"/>
</dbReference>
<dbReference type="RefSeq" id="WP_057180011.1">
    <property type="nucleotide sequence ID" value="NZ_BDQM01000002.1"/>
</dbReference>
<gene>
    <name evidence="1" type="ORF">MTCD1_00410</name>
</gene>